<evidence type="ECO:0000313" key="4">
    <source>
        <dbReference type="Proteomes" id="UP000779508"/>
    </source>
</evidence>
<dbReference type="Pfam" id="PF00293">
    <property type="entry name" value="NUDIX"/>
    <property type="match status" value="1"/>
</dbReference>
<comment type="similarity">
    <text evidence="1">Belongs to the Nudix hydrolase family.</text>
</comment>
<proteinExistence type="inferred from homology"/>
<feature type="domain" description="Nudix hydrolase" evidence="2">
    <location>
        <begin position="1"/>
        <end position="125"/>
    </location>
</feature>
<dbReference type="EMBL" id="JAHLQK010000002">
    <property type="protein sequence ID" value="MBU5675860.1"/>
    <property type="molecule type" value="Genomic_DNA"/>
</dbReference>
<evidence type="ECO:0000256" key="1">
    <source>
        <dbReference type="ARBA" id="ARBA00005582"/>
    </source>
</evidence>
<dbReference type="PANTHER" id="PTHR43736">
    <property type="entry name" value="ADP-RIBOSE PYROPHOSPHATASE"/>
    <property type="match status" value="1"/>
</dbReference>
<dbReference type="CDD" id="cd02883">
    <property type="entry name" value="NUDIX_Hydrolase"/>
    <property type="match status" value="1"/>
</dbReference>
<dbReference type="InterPro" id="IPR000086">
    <property type="entry name" value="NUDIX_hydrolase_dom"/>
</dbReference>
<sequence>MQGYNVILVYNMNLDKLLMCKRKKDPYKGLYNLVGGKIELGENGLNAAYRELYEETGISKGDIILKHLMDFKYYYQKCYVEVYVGKLQHNVNLVEEANELFWSDLNHDFFDMSIYAGEGNIGHMIEQVNMYKDIILGE</sequence>
<gene>
    <name evidence="3" type="ORF">KQI88_05480</name>
</gene>
<evidence type="ECO:0000259" key="2">
    <source>
        <dbReference type="PROSITE" id="PS51462"/>
    </source>
</evidence>
<protein>
    <submittedName>
        <fullName evidence="3">NUDIX domain-containing protein</fullName>
    </submittedName>
</protein>
<dbReference type="Proteomes" id="UP000779508">
    <property type="component" value="Unassembled WGS sequence"/>
</dbReference>
<dbReference type="InterPro" id="IPR020084">
    <property type="entry name" value="NUDIX_hydrolase_CS"/>
</dbReference>
<comment type="caution">
    <text evidence="3">The sequence shown here is derived from an EMBL/GenBank/DDBJ whole genome shotgun (WGS) entry which is preliminary data.</text>
</comment>
<dbReference type="PROSITE" id="PS00893">
    <property type="entry name" value="NUDIX_BOX"/>
    <property type="match status" value="1"/>
</dbReference>
<name>A0ABS6G038_9FIRM</name>
<accession>A0ABS6G038</accession>
<evidence type="ECO:0000313" key="3">
    <source>
        <dbReference type="EMBL" id="MBU5675860.1"/>
    </source>
</evidence>
<dbReference type="RefSeq" id="WP_216415353.1">
    <property type="nucleotide sequence ID" value="NZ_JAHLQK010000002.1"/>
</dbReference>
<organism evidence="3 4">
    <name type="scientific">Alkaliphilus flagellatus</name>
    <dbReference type="NCBI Taxonomy" id="2841507"/>
    <lineage>
        <taxon>Bacteria</taxon>
        <taxon>Bacillati</taxon>
        <taxon>Bacillota</taxon>
        <taxon>Clostridia</taxon>
        <taxon>Peptostreptococcales</taxon>
        <taxon>Natronincolaceae</taxon>
        <taxon>Alkaliphilus</taxon>
    </lineage>
</organism>
<reference evidence="3 4" key="1">
    <citation type="submission" date="2021-06" db="EMBL/GenBank/DDBJ databases">
        <authorList>
            <person name="Sun Q."/>
            <person name="Li D."/>
        </authorList>
    </citation>
    <scope>NUCLEOTIDE SEQUENCE [LARGE SCALE GENOMIC DNA]</scope>
    <source>
        <strain evidence="3 4">MSJ-5</strain>
    </source>
</reference>
<keyword evidence="4" id="KW-1185">Reference proteome</keyword>
<dbReference type="PANTHER" id="PTHR43736:SF1">
    <property type="entry name" value="DIHYDRONEOPTERIN TRIPHOSPHATE DIPHOSPHATASE"/>
    <property type="match status" value="1"/>
</dbReference>
<dbReference type="PROSITE" id="PS51462">
    <property type="entry name" value="NUDIX"/>
    <property type="match status" value="1"/>
</dbReference>